<name>A0A8J9VQ33_9NEOP</name>
<feature type="non-terminal residue" evidence="6">
    <location>
        <position position="440"/>
    </location>
</feature>
<dbReference type="InterPro" id="IPR050382">
    <property type="entry name" value="MFS_Na/Anion_cotransporter"/>
</dbReference>
<dbReference type="GO" id="GO:0022857">
    <property type="term" value="F:transmembrane transporter activity"/>
    <property type="evidence" value="ECO:0007669"/>
    <property type="project" value="InterPro"/>
</dbReference>
<dbReference type="PANTHER" id="PTHR11662:SF399">
    <property type="entry name" value="FI19708P1-RELATED"/>
    <property type="match status" value="1"/>
</dbReference>
<feature type="transmembrane region" description="Helical" evidence="5">
    <location>
        <begin position="398"/>
        <end position="423"/>
    </location>
</feature>
<feature type="transmembrane region" description="Helical" evidence="5">
    <location>
        <begin position="76"/>
        <end position="94"/>
    </location>
</feature>
<dbReference type="Gene3D" id="1.20.1250.20">
    <property type="entry name" value="MFS general substrate transporter like domains"/>
    <property type="match status" value="1"/>
</dbReference>
<feature type="transmembrane region" description="Helical" evidence="5">
    <location>
        <begin position="366"/>
        <end position="386"/>
    </location>
</feature>
<evidence type="ECO:0000256" key="3">
    <source>
        <dbReference type="ARBA" id="ARBA00022989"/>
    </source>
</evidence>
<evidence type="ECO:0008006" key="8">
    <source>
        <dbReference type="Google" id="ProtNLM"/>
    </source>
</evidence>
<dbReference type="PANTHER" id="PTHR11662">
    <property type="entry name" value="SOLUTE CARRIER FAMILY 17"/>
    <property type="match status" value="1"/>
</dbReference>
<feature type="transmembrane region" description="Helical" evidence="5">
    <location>
        <begin position="197"/>
        <end position="218"/>
    </location>
</feature>
<dbReference type="EMBL" id="OV170230">
    <property type="protein sequence ID" value="CAH0715887.1"/>
    <property type="molecule type" value="Genomic_DNA"/>
</dbReference>
<evidence type="ECO:0000313" key="6">
    <source>
        <dbReference type="EMBL" id="CAH0715887.1"/>
    </source>
</evidence>
<dbReference type="InterPro" id="IPR036259">
    <property type="entry name" value="MFS_trans_sf"/>
</dbReference>
<gene>
    <name evidence="6" type="ORF">BINO364_LOCUS2750</name>
</gene>
<dbReference type="AlphaFoldDB" id="A0A8J9VQ33"/>
<evidence type="ECO:0000256" key="5">
    <source>
        <dbReference type="SAM" id="Phobius"/>
    </source>
</evidence>
<dbReference type="Pfam" id="PF07690">
    <property type="entry name" value="MFS_1"/>
    <property type="match status" value="1"/>
</dbReference>
<accession>A0A8J9VQ33</accession>
<feature type="transmembrane region" description="Helical" evidence="5">
    <location>
        <begin position="262"/>
        <end position="289"/>
    </location>
</feature>
<evidence type="ECO:0000256" key="2">
    <source>
        <dbReference type="ARBA" id="ARBA00022692"/>
    </source>
</evidence>
<dbReference type="SUPFAM" id="SSF103473">
    <property type="entry name" value="MFS general substrate transporter"/>
    <property type="match status" value="1"/>
</dbReference>
<feature type="transmembrane region" description="Helical" evidence="5">
    <location>
        <begin position="32"/>
        <end position="56"/>
    </location>
</feature>
<keyword evidence="7" id="KW-1185">Reference proteome</keyword>
<dbReference type="OrthoDB" id="2985014at2759"/>
<proteinExistence type="predicted"/>
<feature type="transmembrane region" description="Helical" evidence="5">
    <location>
        <begin position="106"/>
        <end position="125"/>
    </location>
</feature>
<sequence>MDVEFLRNKYEDSYDGVVTKSKFKIGIRHLQMVYMFLCTLIMGMMRSSNVIAVLAISDFTRNNETYIQIHNWDSRIQGTIFSSFFFGYALIYLPAEIYLKQVGDKFVLTSVLLINGGLSAAMPTVVNKGGWIAVCNAEFLMGMTQACLLPINEQLICNWLPPSERRIFGPIIQGAILLGTVIAFPISGYLFQTRLGWELIFYSQAMMTLSMAAIWALLTAGSPGSHQAIGNEEKDFIRQALSTYRKKKQINPWRQILRTKTFWALALSHSAASAIFIFFVVEVPAFLLILNSSLRTSSSLASLPLICMWSIHVLSAQTLDFIFNIGLAGFLFHVKHFRKIVNSIATFGIVIGLMTLPNLIASWNQLGLFVLMGTLGLLGLQFSGFLENHRDMTQNFSGTLLTMTSAVSNVIAALIPLISGFIISDNMVSKHQDYNIIVIF</sequence>
<feature type="transmembrane region" description="Helical" evidence="5">
    <location>
        <begin position="340"/>
        <end position="360"/>
    </location>
</feature>
<organism evidence="6 7">
    <name type="scientific">Brenthis ino</name>
    <name type="common">lesser marbled fritillary</name>
    <dbReference type="NCBI Taxonomy" id="405034"/>
    <lineage>
        <taxon>Eukaryota</taxon>
        <taxon>Metazoa</taxon>
        <taxon>Ecdysozoa</taxon>
        <taxon>Arthropoda</taxon>
        <taxon>Hexapoda</taxon>
        <taxon>Insecta</taxon>
        <taxon>Pterygota</taxon>
        <taxon>Neoptera</taxon>
        <taxon>Endopterygota</taxon>
        <taxon>Lepidoptera</taxon>
        <taxon>Glossata</taxon>
        <taxon>Ditrysia</taxon>
        <taxon>Papilionoidea</taxon>
        <taxon>Nymphalidae</taxon>
        <taxon>Heliconiinae</taxon>
        <taxon>Argynnini</taxon>
        <taxon>Brenthis</taxon>
    </lineage>
</organism>
<dbReference type="GO" id="GO:0016020">
    <property type="term" value="C:membrane"/>
    <property type="evidence" value="ECO:0007669"/>
    <property type="project" value="UniProtKB-SubCell"/>
</dbReference>
<keyword evidence="3 5" id="KW-1133">Transmembrane helix</keyword>
<dbReference type="GO" id="GO:0006820">
    <property type="term" value="P:monoatomic anion transport"/>
    <property type="evidence" value="ECO:0007669"/>
    <property type="project" value="TreeGrafter"/>
</dbReference>
<feature type="transmembrane region" description="Helical" evidence="5">
    <location>
        <begin position="171"/>
        <end position="191"/>
    </location>
</feature>
<keyword evidence="4 5" id="KW-0472">Membrane</keyword>
<dbReference type="InterPro" id="IPR011701">
    <property type="entry name" value="MFS"/>
</dbReference>
<protein>
    <recommendedName>
        <fullName evidence="8">Major facilitator superfamily (MFS) profile domain-containing protein</fullName>
    </recommendedName>
</protein>
<evidence type="ECO:0000313" key="7">
    <source>
        <dbReference type="Proteomes" id="UP000838878"/>
    </source>
</evidence>
<evidence type="ECO:0000256" key="1">
    <source>
        <dbReference type="ARBA" id="ARBA00004141"/>
    </source>
</evidence>
<evidence type="ECO:0000256" key="4">
    <source>
        <dbReference type="ARBA" id="ARBA00023136"/>
    </source>
</evidence>
<dbReference type="Proteomes" id="UP000838878">
    <property type="component" value="Chromosome 10"/>
</dbReference>
<feature type="transmembrane region" description="Helical" evidence="5">
    <location>
        <begin position="309"/>
        <end position="333"/>
    </location>
</feature>
<keyword evidence="2 5" id="KW-0812">Transmembrane</keyword>
<comment type="subcellular location">
    <subcellularLocation>
        <location evidence="1">Membrane</location>
        <topology evidence="1">Multi-pass membrane protein</topology>
    </subcellularLocation>
</comment>
<reference evidence="6" key="1">
    <citation type="submission" date="2021-12" db="EMBL/GenBank/DDBJ databases">
        <authorList>
            <person name="Martin H S."/>
        </authorList>
    </citation>
    <scope>NUCLEOTIDE SEQUENCE</scope>
</reference>